<evidence type="ECO:0000313" key="1">
    <source>
        <dbReference type="EMBL" id="EDP10441.1"/>
    </source>
</evidence>
<organism evidence="1 2">
    <name type="scientific">Amedibacillus dolichus DSM 3991</name>
    <dbReference type="NCBI Taxonomy" id="428127"/>
    <lineage>
        <taxon>Bacteria</taxon>
        <taxon>Bacillati</taxon>
        <taxon>Bacillota</taxon>
        <taxon>Erysipelotrichia</taxon>
        <taxon>Erysipelotrichales</taxon>
        <taxon>Erysipelotrichaceae</taxon>
        <taxon>Amedibacillus</taxon>
    </lineage>
</organism>
<dbReference type="HOGENOM" id="CLU_2464440_0_0_9"/>
<protein>
    <submittedName>
        <fullName evidence="1">Uncharacterized protein</fullName>
    </submittedName>
</protein>
<gene>
    <name evidence="1" type="ORF">EUBDOL_01684</name>
</gene>
<reference evidence="1 2" key="1">
    <citation type="submission" date="2007-09" db="EMBL/GenBank/DDBJ databases">
        <title>Draft genome sequence of Eubacterium dolichum (DSM 3991).</title>
        <authorList>
            <person name="Sudarsanam P."/>
            <person name="Ley R."/>
            <person name="Guruge J."/>
            <person name="Turnbaugh P.J."/>
            <person name="Mahowald M."/>
            <person name="Liep D."/>
            <person name="Gordon J."/>
        </authorList>
    </citation>
    <scope>NUCLEOTIDE SEQUENCE [LARGE SCALE GENOMIC DNA]</scope>
    <source>
        <strain evidence="1 2">DSM 3991</strain>
    </source>
</reference>
<dbReference type="STRING" id="428127.EUBDOL_01684"/>
<reference evidence="1 2" key="2">
    <citation type="submission" date="2007-09" db="EMBL/GenBank/DDBJ databases">
        <authorList>
            <person name="Fulton L."/>
            <person name="Clifton S."/>
            <person name="Fulton B."/>
            <person name="Xu J."/>
            <person name="Minx P."/>
            <person name="Pepin K.H."/>
            <person name="Johnson M."/>
            <person name="Thiruvilangam P."/>
            <person name="Bhonagiri V."/>
            <person name="Nash W.E."/>
            <person name="Mardis E.R."/>
            <person name="Wilson R.K."/>
        </authorList>
    </citation>
    <scope>NUCLEOTIDE SEQUENCE [LARGE SCALE GENOMIC DNA]</scope>
    <source>
        <strain evidence="1 2">DSM 3991</strain>
    </source>
</reference>
<proteinExistence type="predicted"/>
<dbReference type="Proteomes" id="UP000004090">
    <property type="component" value="Unassembled WGS sequence"/>
</dbReference>
<name>A8RE44_9FIRM</name>
<dbReference type="EMBL" id="ABAW02000024">
    <property type="protein sequence ID" value="EDP10441.1"/>
    <property type="molecule type" value="Genomic_DNA"/>
</dbReference>
<evidence type="ECO:0000313" key="2">
    <source>
        <dbReference type="Proteomes" id="UP000004090"/>
    </source>
</evidence>
<sequence length="88" mass="9841">MALPRGRALLPRTIAMIPQIKEAMPQPTPNGNKKKNKMADNTAIDTETIPSTIEAIAFPTDVFCISSLSLFHDNSNIIQTYRQERKKT</sequence>
<comment type="caution">
    <text evidence="1">The sequence shown here is derived from an EMBL/GenBank/DDBJ whole genome shotgun (WGS) entry which is preliminary data.</text>
</comment>
<dbReference type="AlphaFoldDB" id="A8RE44"/>
<accession>A8RE44</accession>